<dbReference type="Pfam" id="PF00905">
    <property type="entry name" value="Transpeptidase"/>
    <property type="match status" value="1"/>
</dbReference>
<organism evidence="11 12">
    <name type="scientific">Halomonas campaniensis</name>
    <dbReference type="NCBI Taxonomy" id="213554"/>
    <lineage>
        <taxon>Bacteria</taxon>
        <taxon>Pseudomonadati</taxon>
        <taxon>Pseudomonadota</taxon>
        <taxon>Gammaproteobacteria</taxon>
        <taxon>Oceanospirillales</taxon>
        <taxon>Halomonadaceae</taxon>
        <taxon>Halomonas</taxon>
    </lineage>
</organism>
<comment type="catalytic activity">
    <reaction evidence="1 8">
        <text>a beta-lactam + H2O = a substituted beta-amino acid</text>
        <dbReference type="Rhea" id="RHEA:20401"/>
        <dbReference type="ChEBI" id="CHEBI:15377"/>
        <dbReference type="ChEBI" id="CHEBI:35627"/>
        <dbReference type="ChEBI" id="CHEBI:140347"/>
        <dbReference type="EC" id="3.5.2.6"/>
    </reaction>
</comment>
<keyword evidence="12" id="KW-1185">Reference proteome</keyword>
<proteinExistence type="inferred from homology"/>
<gene>
    <name evidence="11" type="ORF">BDK63_002215</name>
</gene>
<dbReference type="RefSeq" id="WP_425485957.1">
    <property type="nucleotide sequence ID" value="NZ_JACHZF010000014.1"/>
</dbReference>
<comment type="similarity">
    <text evidence="2 8">Belongs to the class-D beta-lactamase family.</text>
</comment>
<dbReference type="GO" id="GO:0046677">
    <property type="term" value="P:response to antibiotic"/>
    <property type="evidence" value="ECO:0007669"/>
    <property type="project" value="UniProtKB-UniRule"/>
</dbReference>
<reference evidence="11 12" key="1">
    <citation type="submission" date="2020-08" db="EMBL/GenBank/DDBJ databases">
        <title>Genomic Encyclopedia of Archaeal and Bacterial Type Strains, Phase II (KMG-II): from individual species to whole genera.</title>
        <authorList>
            <person name="Goeker M."/>
        </authorList>
    </citation>
    <scope>NUCLEOTIDE SEQUENCE [LARGE SCALE GENOMIC DNA]</scope>
    <source>
        <strain evidence="11 12">5AG</strain>
    </source>
</reference>
<dbReference type="Proteomes" id="UP000553442">
    <property type="component" value="Unassembled WGS sequence"/>
</dbReference>
<dbReference type="GO" id="GO:0017001">
    <property type="term" value="P:antibiotic catabolic process"/>
    <property type="evidence" value="ECO:0007669"/>
    <property type="project" value="InterPro"/>
</dbReference>
<dbReference type="InterPro" id="IPR001460">
    <property type="entry name" value="PCN-bd_Tpept"/>
</dbReference>
<evidence type="ECO:0000256" key="3">
    <source>
        <dbReference type="ARBA" id="ARBA00012865"/>
    </source>
</evidence>
<keyword evidence="4 9" id="KW-0732">Signal</keyword>
<name>A0A7W5K3N6_9GAMM</name>
<evidence type="ECO:0000313" key="12">
    <source>
        <dbReference type="Proteomes" id="UP000553442"/>
    </source>
</evidence>
<feature type="signal peptide" evidence="9">
    <location>
        <begin position="1"/>
        <end position="22"/>
    </location>
</feature>
<keyword evidence="6 8" id="KW-0046">Antibiotic resistance</keyword>
<evidence type="ECO:0000256" key="6">
    <source>
        <dbReference type="ARBA" id="ARBA00023251"/>
    </source>
</evidence>
<dbReference type="EC" id="3.5.2.6" evidence="3 8"/>
<dbReference type="EMBL" id="JACHZF010000014">
    <property type="protein sequence ID" value="MBB3331332.1"/>
    <property type="molecule type" value="Genomic_DNA"/>
</dbReference>
<feature type="chain" id="PRO_5030791357" description="Beta-lactamase" evidence="9">
    <location>
        <begin position="23"/>
        <end position="268"/>
    </location>
</feature>
<dbReference type="AlphaFoldDB" id="A0A7W5K3N6"/>
<feature type="modified residue" description="N6-carboxylysine" evidence="7">
    <location>
        <position position="75"/>
    </location>
</feature>
<protein>
    <recommendedName>
        <fullName evidence="3 8">Beta-lactamase</fullName>
        <ecNumber evidence="3 8">3.5.2.6</ecNumber>
    </recommendedName>
</protein>
<comment type="caution">
    <text evidence="11">The sequence shown here is derived from an EMBL/GenBank/DDBJ whole genome shotgun (WGS) entry which is preliminary data.</text>
</comment>
<accession>A0A7W5K3N6</accession>
<evidence type="ECO:0000259" key="10">
    <source>
        <dbReference type="Pfam" id="PF00905"/>
    </source>
</evidence>
<dbReference type="PROSITE" id="PS00337">
    <property type="entry name" value="BETA_LACTAMASE_D"/>
    <property type="match status" value="1"/>
</dbReference>
<dbReference type="GO" id="GO:0008800">
    <property type="term" value="F:beta-lactamase activity"/>
    <property type="evidence" value="ECO:0007669"/>
    <property type="project" value="UniProtKB-UniRule"/>
</dbReference>
<evidence type="ECO:0000256" key="1">
    <source>
        <dbReference type="ARBA" id="ARBA00001526"/>
    </source>
</evidence>
<dbReference type="InterPro" id="IPR012338">
    <property type="entry name" value="Beta-lactam/transpept-like"/>
</dbReference>
<evidence type="ECO:0000256" key="8">
    <source>
        <dbReference type="RuleBase" id="RU361140"/>
    </source>
</evidence>
<evidence type="ECO:0000256" key="2">
    <source>
        <dbReference type="ARBA" id="ARBA00007898"/>
    </source>
</evidence>
<dbReference type="SUPFAM" id="SSF56601">
    <property type="entry name" value="beta-lactamase/transpeptidase-like"/>
    <property type="match status" value="1"/>
</dbReference>
<evidence type="ECO:0000256" key="7">
    <source>
        <dbReference type="PIRSR" id="PIRSR602137-50"/>
    </source>
</evidence>
<dbReference type="NCBIfam" id="NF012161">
    <property type="entry name" value="bla_class_D_main"/>
    <property type="match status" value="1"/>
</dbReference>
<dbReference type="InterPro" id="IPR002137">
    <property type="entry name" value="Beta-lactam_class-D_AS"/>
</dbReference>
<evidence type="ECO:0000256" key="4">
    <source>
        <dbReference type="ARBA" id="ARBA00022729"/>
    </source>
</evidence>
<keyword evidence="5 8" id="KW-0378">Hydrolase</keyword>
<feature type="domain" description="Penicillin-binding protein transpeptidase" evidence="10">
    <location>
        <begin position="46"/>
        <end position="258"/>
    </location>
</feature>
<feature type="active site" description="Acyl-ester intermediate" evidence="7">
    <location>
        <position position="72"/>
    </location>
</feature>
<dbReference type="Gene3D" id="3.40.710.10">
    <property type="entry name" value="DD-peptidase/beta-lactamase superfamily"/>
    <property type="match status" value="1"/>
</dbReference>
<sequence length="268" mass="30387">MTLKSFMTAALLLALSPLAAVADDWQAHDGWARLFETHEAEGTLLVVDKRGETVQTWVHDAERARTAFVPASTFKVPHTLFALDTGVVEDEFQRFAWDGVGRGVPAWDTDQDLRTAMRRSTVWLYQRFAREIGEADERRYLELIGYGNAEVGDNLEHFWLEPGHLAISAEGQIDFLDRLYRHALPFEEADQRLVKDLMISEAGPDWILRGKTGWSGELGWWVGWVEWPSGPVFFALNIDTPNRMADIPKREAIVRDALRDLEALPPAS</sequence>
<evidence type="ECO:0000256" key="5">
    <source>
        <dbReference type="ARBA" id="ARBA00022801"/>
    </source>
</evidence>
<evidence type="ECO:0000256" key="9">
    <source>
        <dbReference type="SAM" id="SignalP"/>
    </source>
</evidence>
<evidence type="ECO:0000313" key="11">
    <source>
        <dbReference type="EMBL" id="MBB3331332.1"/>
    </source>
</evidence>
<dbReference type="GO" id="GO:0008658">
    <property type="term" value="F:penicillin binding"/>
    <property type="evidence" value="ECO:0007669"/>
    <property type="project" value="InterPro"/>
</dbReference>